<accession>A0ABN2LMH9</accession>
<feature type="transmembrane region" description="Helical" evidence="6">
    <location>
        <begin position="46"/>
        <end position="66"/>
    </location>
</feature>
<evidence type="ECO:0000256" key="6">
    <source>
        <dbReference type="SAM" id="Phobius"/>
    </source>
</evidence>
<dbReference type="PANTHER" id="PTHR42770:SF8">
    <property type="entry name" value="PUTRESCINE IMPORTER PUUP"/>
    <property type="match status" value="1"/>
</dbReference>
<feature type="transmembrane region" description="Helical" evidence="6">
    <location>
        <begin position="106"/>
        <end position="124"/>
    </location>
</feature>
<keyword evidence="5 6" id="KW-0472">Membrane</keyword>
<feature type="transmembrane region" description="Helical" evidence="6">
    <location>
        <begin position="136"/>
        <end position="154"/>
    </location>
</feature>
<protein>
    <submittedName>
        <fullName evidence="7">Uncharacterized protein</fullName>
    </submittedName>
</protein>
<dbReference type="RefSeq" id="WP_344083842.1">
    <property type="nucleotide sequence ID" value="NZ_BAAAPO010000026.1"/>
</dbReference>
<gene>
    <name evidence="7" type="ORF">GCM10009811_18090</name>
</gene>
<evidence type="ECO:0000313" key="7">
    <source>
        <dbReference type="EMBL" id="GAA1793702.1"/>
    </source>
</evidence>
<sequence length="164" mass="17533">MALFFTAAYVAGAFGSALTSKASVTRIVYAMGPDGTLPRPLGVLAARWRTPVLAIALVSLISLAGLTVDLGQLFSVVSFGALTAFSVVNLSVVKHFWLDKAPDRNVLIHLVLPLIGFALTVWLWTSLSGDALKVGLIWLVVGIAWLGFITRGFRSRPPQVTVDL</sequence>
<dbReference type="InterPro" id="IPR002293">
    <property type="entry name" value="AA/rel_permease1"/>
</dbReference>
<dbReference type="Gene3D" id="1.20.1740.10">
    <property type="entry name" value="Amino acid/polyamine transporter I"/>
    <property type="match status" value="1"/>
</dbReference>
<comment type="caution">
    <text evidence="7">The sequence shown here is derived from an EMBL/GenBank/DDBJ whole genome shotgun (WGS) entry which is preliminary data.</text>
</comment>
<evidence type="ECO:0000256" key="2">
    <source>
        <dbReference type="ARBA" id="ARBA00022475"/>
    </source>
</evidence>
<comment type="subcellular location">
    <subcellularLocation>
        <location evidence="1">Cell membrane</location>
        <topology evidence="1">Multi-pass membrane protein</topology>
    </subcellularLocation>
</comment>
<keyword evidence="3 6" id="KW-0812">Transmembrane</keyword>
<proteinExistence type="predicted"/>
<dbReference type="InterPro" id="IPR050367">
    <property type="entry name" value="APC_superfamily"/>
</dbReference>
<evidence type="ECO:0000256" key="3">
    <source>
        <dbReference type="ARBA" id="ARBA00022692"/>
    </source>
</evidence>
<evidence type="ECO:0000256" key="1">
    <source>
        <dbReference type="ARBA" id="ARBA00004651"/>
    </source>
</evidence>
<keyword evidence="4 6" id="KW-1133">Transmembrane helix</keyword>
<dbReference type="Pfam" id="PF13520">
    <property type="entry name" value="AA_permease_2"/>
    <property type="match status" value="1"/>
</dbReference>
<feature type="transmembrane region" description="Helical" evidence="6">
    <location>
        <begin position="73"/>
        <end position="94"/>
    </location>
</feature>
<organism evidence="7 8">
    <name type="scientific">Nostocoides veronense</name>
    <dbReference type="NCBI Taxonomy" id="330836"/>
    <lineage>
        <taxon>Bacteria</taxon>
        <taxon>Bacillati</taxon>
        <taxon>Actinomycetota</taxon>
        <taxon>Actinomycetes</taxon>
        <taxon>Micrococcales</taxon>
        <taxon>Intrasporangiaceae</taxon>
        <taxon>Nostocoides</taxon>
    </lineage>
</organism>
<name>A0ABN2LMH9_9MICO</name>
<dbReference type="PANTHER" id="PTHR42770">
    <property type="entry name" value="AMINO ACID TRANSPORTER-RELATED"/>
    <property type="match status" value="1"/>
</dbReference>
<evidence type="ECO:0000313" key="8">
    <source>
        <dbReference type="Proteomes" id="UP001499938"/>
    </source>
</evidence>
<keyword evidence="8" id="KW-1185">Reference proteome</keyword>
<evidence type="ECO:0000256" key="5">
    <source>
        <dbReference type="ARBA" id="ARBA00023136"/>
    </source>
</evidence>
<dbReference type="Proteomes" id="UP001499938">
    <property type="component" value="Unassembled WGS sequence"/>
</dbReference>
<keyword evidence="2" id="KW-1003">Cell membrane</keyword>
<dbReference type="EMBL" id="BAAAPO010000026">
    <property type="protein sequence ID" value="GAA1793702.1"/>
    <property type="molecule type" value="Genomic_DNA"/>
</dbReference>
<reference evidence="7 8" key="1">
    <citation type="journal article" date="2019" name="Int. J. Syst. Evol. Microbiol.">
        <title>The Global Catalogue of Microorganisms (GCM) 10K type strain sequencing project: providing services to taxonomists for standard genome sequencing and annotation.</title>
        <authorList>
            <consortium name="The Broad Institute Genomics Platform"/>
            <consortium name="The Broad Institute Genome Sequencing Center for Infectious Disease"/>
            <person name="Wu L."/>
            <person name="Ma J."/>
        </authorList>
    </citation>
    <scope>NUCLEOTIDE SEQUENCE [LARGE SCALE GENOMIC DNA]</scope>
    <source>
        <strain evidence="7 8">JCM 15592</strain>
    </source>
</reference>
<evidence type="ECO:0000256" key="4">
    <source>
        <dbReference type="ARBA" id="ARBA00022989"/>
    </source>
</evidence>